<dbReference type="AlphaFoldDB" id="A0A941GB85"/>
<dbReference type="OrthoDB" id="1958060at2"/>
<organism evidence="1">
    <name type="scientific">Niallia circulans</name>
    <name type="common">Bacillus circulans</name>
    <dbReference type="NCBI Taxonomy" id="1397"/>
    <lineage>
        <taxon>Bacteria</taxon>
        <taxon>Bacillati</taxon>
        <taxon>Bacillota</taxon>
        <taxon>Bacilli</taxon>
        <taxon>Bacillales</taxon>
        <taxon>Bacillaceae</taxon>
        <taxon>Niallia</taxon>
    </lineage>
</organism>
<dbReference type="RefSeq" id="WP_016204244.1">
    <property type="nucleotide sequence ID" value="NZ_JABRVN010000207.1"/>
</dbReference>
<evidence type="ECO:0000313" key="1">
    <source>
        <dbReference type="EMBL" id="MBR8669521.1"/>
    </source>
</evidence>
<accession>A0A941GB85</accession>
<protein>
    <submittedName>
        <fullName evidence="1">Uncharacterized protein</fullName>
    </submittedName>
</protein>
<proteinExistence type="predicted"/>
<reference evidence="1" key="1">
    <citation type="submission" date="2021-04" db="EMBL/GenBank/DDBJ databases">
        <title>Genomic analysis of electroactive and textile dye degrading Bacillus circulans strain: DC10 isolated from constructed wetland-microbial fuel cells treating textile dye wastewaters.</title>
        <authorList>
            <person name="Patel D.U."/>
            <person name="Desai C.R."/>
        </authorList>
    </citation>
    <scope>NUCLEOTIDE SEQUENCE</scope>
    <source>
        <strain evidence="1">DC10</strain>
    </source>
</reference>
<comment type="caution">
    <text evidence="1">The sequence shown here is derived from an EMBL/GenBank/DDBJ whole genome shotgun (WGS) entry which is preliminary data.</text>
</comment>
<sequence length="302" mass="35027">MGTLLIMLLFAVGAYVFMKIMLKEPIIPGRGKKATPIKLNKKNNEKGKNNPLQAEEDPRIFEELFSDVKDISNHLIHYTDYSFSIIAEVDPVNYFLKSQFEQEAIDVTFESWTATLNYPVSVYLQNRFVDVSEPIEAMNKVMEESKDLNEAALSFGKAMIADIVEWQKSAPRFETKIYMIFTHKINVNSISADSEEELEEKIVDKAFAELMRRVNSARNQLRKADIHVSLLPTEGIYELLYYTFNRRKAVKNRFKDLVNQEKDALYVTADQTDSHIDLVKETIQEYEDNENERERAREKEAS</sequence>
<name>A0A941GB85_NIACI</name>
<dbReference type="EMBL" id="JAGTPX010000006">
    <property type="protein sequence ID" value="MBR8669521.1"/>
    <property type="molecule type" value="Genomic_DNA"/>
</dbReference>
<gene>
    <name evidence="1" type="ORF">KD144_08200</name>
</gene>